<keyword evidence="3" id="KW-0812">Transmembrane</keyword>
<keyword evidence="3" id="KW-1133">Transmembrane helix</keyword>
<feature type="region of interest" description="Disordered" evidence="2">
    <location>
        <begin position="1"/>
        <end position="38"/>
    </location>
</feature>
<dbReference type="InterPro" id="IPR000719">
    <property type="entry name" value="Prot_kinase_dom"/>
</dbReference>
<reference evidence="5 6" key="1">
    <citation type="submission" date="2015-09" db="EMBL/GenBank/DDBJ databases">
        <title>Sorangium comparison.</title>
        <authorList>
            <person name="Zaburannyi N."/>
            <person name="Bunk B."/>
            <person name="Overmann J."/>
            <person name="Mueller R."/>
        </authorList>
    </citation>
    <scope>NUCLEOTIDE SEQUENCE [LARGE SCALE GENOMIC DNA]</scope>
    <source>
        <strain evidence="5 6">So ce26</strain>
    </source>
</reference>
<evidence type="ECO:0000313" key="6">
    <source>
        <dbReference type="Proteomes" id="UP000238348"/>
    </source>
</evidence>
<sequence length="631" mass="70723">MLTLVQKPESTQPIPPGATGGPPPGPPPRGPLRGAPPGASLSAVQANVSYQFLMNQDPNGGCEPIELGHGKFAKVYKGKQLSAGQHVRFVAIKVLHDYAKSAEERLFKQEIELLKEMTADVGVNVVSTLDIIQLEPMVMCGCGNIYHPACPKGCGAPLERKDNPAESHPALHCAACGYELSGRYINEQYFELLEYPAKRCCPEGPSAKSGRILNFVDREAIVMELLEESLVDFVGHRRGDLQALCARYGQPWVELEGQAQRGDPWHRRARSWLEDVWRQDRPHVLFHKAILLEKVRMMVELAESVAWLHSEKSIVHKDLAPDNLMISSASAEAAVRQREATSDFRDVLEDMISSPRAHIRVIDFGLSDKNELTRSWYEDEVAGGSIKHPFLSPEACRHKFRIAQPLTFEGGRFRIPKPLATDLMETDILADERDQRHNHDLEIIRIERDQSNGELIASFRGEPPLNDKNQQFHLVRQLGEAHDLYAVGALFYFILTEQQQDVEALGKFVGSLEDVPLPLTPKALAKNDHYLKRRNAVPEKFWQDELMVLILRAMVRGRPESLKSSRIARDATAARHLLRETKKIYHGIQQEILSATRVARLQRLLLVGAAAAFGVVIFLMAMLIAVTRHQG</sequence>
<dbReference type="PROSITE" id="PS50011">
    <property type="entry name" value="PROTEIN_KINASE_DOM"/>
    <property type="match status" value="1"/>
</dbReference>
<feature type="binding site" evidence="1">
    <location>
        <position position="93"/>
    </location>
    <ligand>
        <name>ATP</name>
        <dbReference type="ChEBI" id="CHEBI:30616"/>
    </ligand>
</feature>
<gene>
    <name evidence="5" type="ORF">SOCE26_014100</name>
</gene>
<dbReference type="OrthoDB" id="9987896at2"/>
<feature type="domain" description="Protein kinase" evidence="4">
    <location>
        <begin position="61"/>
        <end position="579"/>
    </location>
</feature>
<dbReference type="Gene3D" id="3.30.200.20">
    <property type="entry name" value="Phosphorylase Kinase, domain 1"/>
    <property type="match status" value="1"/>
</dbReference>
<dbReference type="Proteomes" id="UP000238348">
    <property type="component" value="Chromosome"/>
</dbReference>
<dbReference type="InterPro" id="IPR017441">
    <property type="entry name" value="Protein_kinase_ATP_BS"/>
</dbReference>
<evidence type="ECO:0000259" key="4">
    <source>
        <dbReference type="PROSITE" id="PS50011"/>
    </source>
</evidence>
<evidence type="ECO:0000256" key="2">
    <source>
        <dbReference type="SAM" id="MobiDB-lite"/>
    </source>
</evidence>
<dbReference type="AlphaFoldDB" id="A0A2L0EL51"/>
<dbReference type="GO" id="GO:0005524">
    <property type="term" value="F:ATP binding"/>
    <property type="evidence" value="ECO:0007669"/>
    <property type="project" value="UniProtKB-UniRule"/>
</dbReference>
<keyword evidence="1" id="KW-0067">ATP-binding</keyword>
<dbReference type="InterPro" id="IPR051681">
    <property type="entry name" value="Ser/Thr_Kinases-Pseudokinases"/>
</dbReference>
<dbReference type="SUPFAM" id="SSF56112">
    <property type="entry name" value="Protein kinase-like (PK-like)"/>
    <property type="match status" value="1"/>
</dbReference>
<name>A0A2L0EL51_SORCE</name>
<dbReference type="PROSITE" id="PS00109">
    <property type="entry name" value="PROTEIN_KINASE_TYR"/>
    <property type="match status" value="1"/>
</dbReference>
<evidence type="ECO:0000256" key="1">
    <source>
        <dbReference type="PROSITE-ProRule" id="PRU10141"/>
    </source>
</evidence>
<organism evidence="5 6">
    <name type="scientific">Sorangium cellulosum</name>
    <name type="common">Polyangium cellulosum</name>
    <dbReference type="NCBI Taxonomy" id="56"/>
    <lineage>
        <taxon>Bacteria</taxon>
        <taxon>Pseudomonadati</taxon>
        <taxon>Myxococcota</taxon>
        <taxon>Polyangia</taxon>
        <taxon>Polyangiales</taxon>
        <taxon>Polyangiaceae</taxon>
        <taxon>Sorangium</taxon>
    </lineage>
</organism>
<keyword evidence="3" id="KW-0472">Membrane</keyword>
<dbReference type="InterPro" id="IPR001245">
    <property type="entry name" value="Ser-Thr/Tyr_kinase_cat_dom"/>
</dbReference>
<dbReference type="EMBL" id="CP012673">
    <property type="protein sequence ID" value="AUX40015.1"/>
    <property type="molecule type" value="Genomic_DNA"/>
</dbReference>
<dbReference type="RefSeq" id="WP_159396729.1">
    <property type="nucleotide sequence ID" value="NZ_CP012673.1"/>
</dbReference>
<dbReference type="InterPro" id="IPR008266">
    <property type="entry name" value="Tyr_kinase_AS"/>
</dbReference>
<evidence type="ECO:0000256" key="3">
    <source>
        <dbReference type="SAM" id="Phobius"/>
    </source>
</evidence>
<dbReference type="Gene3D" id="1.10.510.10">
    <property type="entry name" value="Transferase(Phosphotransferase) domain 1"/>
    <property type="match status" value="1"/>
</dbReference>
<feature type="transmembrane region" description="Helical" evidence="3">
    <location>
        <begin position="604"/>
        <end position="626"/>
    </location>
</feature>
<keyword evidence="1" id="KW-0547">Nucleotide-binding</keyword>
<dbReference type="PROSITE" id="PS00107">
    <property type="entry name" value="PROTEIN_KINASE_ATP"/>
    <property type="match status" value="1"/>
</dbReference>
<feature type="compositionally biased region" description="Pro residues" evidence="2">
    <location>
        <begin position="13"/>
        <end position="30"/>
    </location>
</feature>
<accession>A0A2L0EL51</accession>
<evidence type="ECO:0000313" key="5">
    <source>
        <dbReference type="EMBL" id="AUX40015.1"/>
    </source>
</evidence>
<dbReference type="PANTHER" id="PTHR44329">
    <property type="entry name" value="SERINE/THREONINE-PROTEIN KINASE TNNI3K-RELATED"/>
    <property type="match status" value="1"/>
</dbReference>
<dbReference type="InterPro" id="IPR011009">
    <property type="entry name" value="Kinase-like_dom_sf"/>
</dbReference>
<protein>
    <recommendedName>
        <fullName evidence="4">Protein kinase domain-containing protein</fullName>
    </recommendedName>
</protein>
<proteinExistence type="predicted"/>
<dbReference type="GO" id="GO:0004674">
    <property type="term" value="F:protein serine/threonine kinase activity"/>
    <property type="evidence" value="ECO:0007669"/>
    <property type="project" value="TreeGrafter"/>
</dbReference>
<dbReference type="Pfam" id="PF07714">
    <property type="entry name" value="PK_Tyr_Ser-Thr"/>
    <property type="match status" value="2"/>
</dbReference>